<comment type="caution">
    <text evidence="4">The sequence shown here is derived from an EMBL/GenBank/DDBJ whole genome shotgun (WGS) entry which is preliminary data.</text>
</comment>
<evidence type="ECO:0000313" key="5">
    <source>
        <dbReference type="Proteomes" id="UP000054937"/>
    </source>
</evidence>
<dbReference type="PROSITE" id="PS50011">
    <property type="entry name" value="PROTEIN_KINASE_DOM"/>
    <property type="match status" value="1"/>
</dbReference>
<dbReference type="GO" id="GO:0004672">
    <property type="term" value="F:protein kinase activity"/>
    <property type="evidence" value="ECO:0007669"/>
    <property type="project" value="InterPro"/>
</dbReference>
<protein>
    <submittedName>
        <fullName evidence="4">Protein kinase-like domain</fullName>
    </submittedName>
</protein>
<keyword evidence="4" id="KW-0808">Transferase</keyword>
<evidence type="ECO:0000256" key="2">
    <source>
        <dbReference type="SAM" id="SignalP"/>
    </source>
</evidence>
<feature type="chain" id="PRO_5006867653" evidence="2">
    <location>
        <begin position="21"/>
        <end position="866"/>
    </location>
</feature>
<dbReference type="EMBL" id="LDAU01000067">
    <property type="protein sequence ID" value="KRX08254.1"/>
    <property type="molecule type" value="Genomic_DNA"/>
</dbReference>
<evidence type="ECO:0000313" key="4">
    <source>
        <dbReference type="EMBL" id="KRX08254.1"/>
    </source>
</evidence>
<keyword evidence="4" id="KW-0418">Kinase</keyword>
<feature type="domain" description="Protein kinase" evidence="3">
    <location>
        <begin position="421"/>
        <end position="866"/>
    </location>
</feature>
<feature type="signal peptide" evidence="2">
    <location>
        <begin position="1"/>
        <end position="20"/>
    </location>
</feature>
<feature type="region of interest" description="Disordered" evidence="1">
    <location>
        <begin position="318"/>
        <end position="355"/>
    </location>
</feature>
<keyword evidence="2" id="KW-0732">Signal</keyword>
<dbReference type="SUPFAM" id="SSF56112">
    <property type="entry name" value="Protein kinase-like (PK-like)"/>
    <property type="match status" value="1"/>
</dbReference>
<dbReference type="AlphaFoldDB" id="A0A0V0R139"/>
<proteinExistence type="predicted"/>
<feature type="compositionally biased region" description="Polar residues" evidence="1">
    <location>
        <begin position="805"/>
        <end position="822"/>
    </location>
</feature>
<dbReference type="GO" id="GO:0005524">
    <property type="term" value="F:ATP binding"/>
    <property type="evidence" value="ECO:0007669"/>
    <property type="project" value="InterPro"/>
</dbReference>
<evidence type="ECO:0000259" key="3">
    <source>
        <dbReference type="PROSITE" id="PS50011"/>
    </source>
</evidence>
<organism evidence="4 5">
    <name type="scientific">Pseudocohnilembus persalinus</name>
    <name type="common">Ciliate</name>
    <dbReference type="NCBI Taxonomy" id="266149"/>
    <lineage>
        <taxon>Eukaryota</taxon>
        <taxon>Sar</taxon>
        <taxon>Alveolata</taxon>
        <taxon>Ciliophora</taxon>
        <taxon>Intramacronucleata</taxon>
        <taxon>Oligohymenophorea</taxon>
        <taxon>Scuticociliatia</taxon>
        <taxon>Philasterida</taxon>
        <taxon>Pseudocohnilembidae</taxon>
        <taxon>Pseudocohnilembus</taxon>
    </lineage>
</organism>
<feature type="compositionally biased region" description="Low complexity" evidence="1">
    <location>
        <begin position="787"/>
        <end position="797"/>
    </location>
</feature>
<dbReference type="InterPro" id="IPR011009">
    <property type="entry name" value="Kinase-like_dom_sf"/>
</dbReference>
<evidence type="ECO:0000256" key="1">
    <source>
        <dbReference type="SAM" id="MobiDB-lite"/>
    </source>
</evidence>
<reference evidence="4 5" key="1">
    <citation type="journal article" date="2015" name="Sci. Rep.">
        <title>Genome of the facultative scuticociliatosis pathogen Pseudocohnilembus persalinus provides insight into its virulence through horizontal gene transfer.</title>
        <authorList>
            <person name="Xiong J."/>
            <person name="Wang G."/>
            <person name="Cheng J."/>
            <person name="Tian M."/>
            <person name="Pan X."/>
            <person name="Warren A."/>
            <person name="Jiang C."/>
            <person name="Yuan D."/>
            <person name="Miao W."/>
        </authorList>
    </citation>
    <scope>NUCLEOTIDE SEQUENCE [LARGE SCALE GENOMIC DNA]</scope>
    <source>
        <strain evidence="4">36N120E</strain>
    </source>
</reference>
<dbReference type="InParanoid" id="A0A0V0R139"/>
<feature type="compositionally biased region" description="Low complexity" evidence="1">
    <location>
        <begin position="755"/>
        <end position="764"/>
    </location>
</feature>
<sequence>MNKISLFLLFIFLLFNITQAQVASYNIRDNNEFQQLTTTAHKNQGYGETHVKIIEIENEYFASAFIEVTQQKLIISIVSKDKSLSELTPGFTQLSSTGDTNYQESQVSCYSTSYNSLFFTSTNNYDGQGGERQISIGEISLPGDTTFNIQNSNFVIGGLSCLDGPQPLVQNFQDNTIHMICAGIKSGESDLRIYMAQIDGSGGLDNPVTLVGPGLTEVKKIQTQVSDSEEKTHIMVYNYNQGLENIVVLITQDGSTNSNLTLIILDIEKWDTLQEILIGENISDQQVSVSAIYDGNLLIQILYIDGSTSELVQKEVEVEFQNEEEEDDDEEEEENKNETKQPETQNDQQQDKEEESKIGEYAAVAGATIGGSAALGGVVLGLKKLLSLKRSSSKIANLDNAYKQSNKLNKQSPEAAKQELLQSETSLDQENFKENFKENNKNDGDINNPEIMEQVDFDSQFKKFTPQNAPFSLVEQQLFDKTTKSPVDSIDLQSIDQETFQATSDEQQFSMVETGAASALIINPYKSIEIPATAEQFSQYKNKCLALFKTEERTLANDIDFNRRKGKRFKLKDIIQLVKDMVTILLALEKKGKGHGCINPTNIYLTKNKLGYTSAYKTKIVGNQIKRGLISKIIQFAKKQSKKISQNLNEQLKVEPQNPEKASQYLSPEEQNQFFNEKKGYNPSKPSISSDIFSLGLILYEIMSLELVLNFNKNEEFKNKKVQELKINLTSILNCENSNFLKNKQKSENDESYNNKKNGNKFNFDQANKKENQQDIDSNSKDFVPQNSNSNLESSNFESHHKLKSPTQLTFPNTQTQLNQCDQNKEKNTKKLDNFIQILDLMQGMLEFDGKKRIKLEYIYSIVNKM</sequence>
<feature type="region of interest" description="Disordered" evidence="1">
    <location>
        <begin position="743"/>
        <end position="825"/>
    </location>
</feature>
<dbReference type="Proteomes" id="UP000054937">
    <property type="component" value="Unassembled WGS sequence"/>
</dbReference>
<keyword evidence="5" id="KW-1185">Reference proteome</keyword>
<accession>A0A0V0R139</accession>
<name>A0A0V0R139_PSEPJ</name>
<feature type="compositionally biased region" description="Acidic residues" evidence="1">
    <location>
        <begin position="318"/>
        <end position="335"/>
    </location>
</feature>
<gene>
    <name evidence="4" type="ORF">PPERSA_01184</name>
</gene>
<dbReference type="Gene3D" id="1.10.510.10">
    <property type="entry name" value="Transferase(Phosphotransferase) domain 1"/>
    <property type="match status" value="1"/>
</dbReference>
<dbReference type="InterPro" id="IPR000719">
    <property type="entry name" value="Prot_kinase_dom"/>
</dbReference>